<dbReference type="GO" id="GO:0016787">
    <property type="term" value="F:hydrolase activity"/>
    <property type="evidence" value="ECO:0007669"/>
    <property type="project" value="UniProtKB-KW"/>
</dbReference>
<gene>
    <name evidence="1" type="ORF">MNBD_ALPHA05-2048</name>
</gene>
<dbReference type="GO" id="GO:0004519">
    <property type="term" value="F:endonuclease activity"/>
    <property type="evidence" value="ECO:0007669"/>
    <property type="project" value="UniProtKB-KW"/>
</dbReference>
<dbReference type="EC" id="3.1.-.-" evidence="1"/>
<sequence length="124" mass="13743">MSRANTGAKRRAEAAGRRGEMLAGLILSLKGFTIIARRFKAPGGEIDLVAKRGRLLIFVEVKARASLDDALDAVGYANQRRVSDAASMFLAHNPRLAQCDMRYDIVAVSGWRWRHITSAWLDDD</sequence>
<dbReference type="Gene3D" id="3.40.1350.10">
    <property type="match status" value="1"/>
</dbReference>
<keyword evidence="1" id="KW-0378">Hydrolase</keyword>
<dbReference type="EMBL" id="UOEH01000116">
    <property type="protein sequence ID" value="VAV93437.1"/>
    <property type="molecule type" value="Genomic_DNA"/>
</dbReference>
<organism evidence="1">
    <name type="scientific">hydrothermal vent metagenome</name>
    <dbReference type="NCBI Taxonomy" id="652676"/>
    <lineage>
        <taxon>unclassified sequences</taxon>
        <taxon>metagenomes</taxon>
        <taxon>ecological metagenomes</taxon>
    </lineage>
</organism>
<dbReference type="InterPro" id="IPR011856">
    <property type="entry name" value="tRNA_endonuc-like_dom_sf"/>
</dbReference>
<dbReference type="SUPFAM" id="SSF52980">
    <property type="entry name" value="Restriction endonuclease-like"/>
    <property type="match status" value="1"/>
</dbReference>
<dbReference type="PANTHER" id="PTHR34039:SF1">
    <property type="entry name" value="UPF0102 PROTEIN YRAN"/>
    <property type="match status" value="1"/>
</dbReference>
<keyword evidence="1" id="KW-0255">Endonuclease</keyword>
<dbReference type="NCBIfam" id="TIGR00252">
    <property type="entry name" value="YraN family protein"/>
    <property type="match status" value="1"/>
</dbReference>
<dbReference type="InterPro" id="IPR011335">
    <property type="entry name" value="Restrct_endonuc-II-like"/>
</dbReference>
<dbReference type="AlphaFoldDB" id="A0A3B0RMW1"/>
<dbReference type="PANTHER" id="PTHR34039">
    <property type="entry name" value="UPF0102 PROTEIN YRAN"/>
    <property type="match status" value="1"/>
</dbReference>
<name>A0A3B0RMW1_9ZZZZ</name>
<dbReference type="InterPro" id="IPR003509">
    <property type="entry name" value="UPF0102_YraN-like"/>
</dbReference>
<dbReference type="GO" id="GO:0003676">
    <property type="term" value="F:nucleic acid binding"/>
    <property type="evidence" value="ECO:0007669"/>
    <property type="project" value="InterPro"/>
</dbReference>
<accession>A0A3B0RMW1</accession>
<dbReference type="Pfam" id="PF02021">
    <property type="entry name" value="UPF0102"/>
    <property type="match status" value="1"/>
</dbReference>
<dbReference type="NCBIfam" id="NF009151">
    <property type="entry name" value="PRK12497.1-5"/>
    <property type="match status" value="1"/>
</dbReference>
<keyword evidence="1" id="KW-0540">Nuclease</keyword>
<proteinExistence type="inferred from homology"/>
<dbReference type="HAMAP" id="MF_00048">
    <property type="entry name" value="UPF0102"/>
    <property type="match status" value="1"/>
</dbReference>
<evidence type="ECO:0000313" key="1">
    <source>
        <dbReference type="EMBL" id="VAV93437.1"/>
    </source>
</evidence>
<reference evidence="1" key="1">
    <citation type="submission" date="2018-06" db="EMBL/GenBank/DDBJ databases">
        <authorList>
            <person name="Zhirakovskaya E."/>
        </authorList>
    </citation>
    <scope>NUCLEOTIDE SEQUENCE</scope>
</reference>
<protein>
    <submittedName>
        <fullName evidence="1">Endonuclease</fullName>
        <ecNumber evidence="1">3.1.-.-</ecNumber>
    </submittedName>
</protein>